<protein>
    <recommendedName>
        <fullName evidence="2">EF-hand domain-containing protein</fullName>
    </recommendedName>
</protein>
<accession>A0A7S4GHH2</accession>
<dbReference type="EMBL" id="HBJA01140955">
    <property type="protein sequence ID" value="CAE0837243.1"/>
    <property type="molecule type" value="Transcribed_RNA"/>
</dbReference>
<reference evidence="1" key="1">
    <citation type="submission" date="2021-01" db="EMBL/GenBank/DDBJ databases">
        <authorList>
            <person name="Corre E."/>
            <person name="Pelletier E."/>
            <person name="Niang G."/>
            <person name="Scheremetjew M."/>
            <person name="Finn R."/>
            <person name="Kale V."/>
            <person name="Holt S."/>
            <person name="Cochrane G."/>
            <person name="Meng A."/>
            <person name="Brown T."/>
            <person name="Cohen L."/>
        </authorList>
    </citation>
    <scope>NUCLEOTIDE SEQUENCE</scope>
    <source>
        <strain evidence="1">CCMP1594</strain>
    </source>
</reference>
<dbReference type="AlphaFoldDB" id="A0A7S4GHH2"/>
<evidence type="ECO:0000313" key="1">
    <source>
        <dbReference type="EMBL" id="CAE0837243.1"/>
    </source>
</evidence>
<name>A0A7S4GHH2_9EUGL</name>
<proteinExistence type="predicted"/>
<gene>
    <name evidence="1" type="ORF">EGYM00163_LOCUS48613</name>
</gene>
<dbReference type="SUPFAM" id="SSF47473">
    <property type="entry name" value="EF-hand"/>
    <property type="match status" value="1"/>
</dbReference>
<evidence type="ECO:0008006" key="2">
    <source>
        <dbReference type="Google" id="ProtNLM"/>
    </source>
</evidence>
<organism evidence="1">
    <name type="scientific">Eutreptiella gymnastica</name>
    <dbReference type="NCBI Taxonomy" id="73025"/>
    <lineage>
        <taxon>Eukaryota</taxon>
        <taxon>Discoba</taxon>
        <taxon>Euglenozoa</taxon>
        <taxon>Euglenida</taxon>
        <taxon>Spirocuta</taxon>
        <taxon>Euglenophyceae</taxon>
        <taxon>Eutreptiales</taxon>
        <taxon>Eutreptiaceae</taxon>
        <taxon>Eutreptiella</taxon>
    </lineage>
</organism>
<dbReference type="InterPro" id="IPR011992">
    <property type="entry name" value="EF-hand-dom_pair"/>
</dbReference>
<sequence length="201" mass="21723">MGQTLPSRFDIAALKHIKVSLGCRADQVRGLYTELQKMADADGTVSKVEWEEAMQHQGISLDYKVVYTWRDTFSEGMAGRVQAKPFCCTLAFFINAPLQESLETVFSFSAAAGAIGEADFQDLFLGVANGFEIQALAGNDHVSPEHIDEAVVQWTRTAFTGKAGPVGLPHFVLMVHACPLVEGIAPALISELGDDFFGVPA</sequence>